<evidence type="ECO:0000256" key="2">
    <source>
        <dbReference type="ARBA" id="ARBA00023002"/>
    </source>
</evidence>
<dbReference type="AlphaFoldDB" id="A0A9X8M8R6"/>
<dbReference type="CDD" id="cd02137">
    <property type="entry name" value="MhqN-like"/>
    <property type="match status" value="1"/>
</dbReference>
<keyword evidence="2" id="KW-0560">Oxidoreductase</keyword>
<dbReference type="Proteomes" id="UP000183210">
    <property type="component" value="Unassembled WGS sequence"/>
</dbReference>
<sequence>MNILETINARRAIRHYDASHRMTDDEQRQLLSHVLLAPTSFNLQHVRLVAVTDPALRQQIRAVGWDQAQITDSSLLVIVCADVASWEKNAARIWSEAPQAVQDFMVPAIDAYYRDKPQTQRDEAMRSTGLVAQTLMLAAKGMGYDSCPMVGFDFEAVGQLINLPDDHVVSLMISIGKAAEPAHARTGKLPYDEVVIRDRF</sequence>
<organism evidence="4 5">
    <name type="scientific">Pseudomonas lutea</name>
    <dbReference type="NCBI Taxonomy" id="243924"/>
    <lineage>
        <taxon>Bacteria</taxon>
        <taxon>Pseudomonadati</taxon>
        <taxon>Pseudomonadota</taxon>
        <taxon>Gammaproteobacteria</taxon>
        <taxon>Pseudomonadales</taxon>
        <taxon>Pseudomonadaceae</taxon>
        <taxon>Pseudomonas</taxon>
    </lineage>
</organism>
<gene>
    <name evidence="4" type="ORF">SAMN05216409_101243</name>
</gene>
<proteinExistence type="inferred from homology"/>
<reference evidence="4 5" key="1">
    <citation type="submission" date="2016-10" db="EMBL/GenBank/DDBJ databases">
        <authorList>
            <person name="Varghese N."/>
            <person name="Submissions S."/>
        </authorList>
    </citation>
    <scope>NUCLEOTIDE SEQUENCE [LARGE SCALE GENOMIC DNA]</scope>
    <source>
        <strain evidence="4 5">LMG 21974</strain>
    </source>
</reference>
<evidence type="ECO:0000313" key="4">
    <source>
        <dbReference type="EMBL" id="SEP60325.1"/>
    </source>
</evidence>
<dbReference type="GeneID" id="300265245"/>
<dbReference type="GO" id="GO:0016491">
    <property type="term" value="F:oxidoreductase activity"/>
    <property type="evidence" value="ECO:0007669"/>
    <property type="project" value="UniProtKB-KW"/>
</dbReference>
<accession>A0A9X8M8R6</accession>
<dbReference type="PANTHER" id="PTHR43673">
    <property type="entry name" value="NAD(P)H NITROREDUCTASE YDGI-RELATED"/>
    <property type="match status" value="1"/>
</dbReference>
<dbReference type="RefSeq" id="WP_074821201.1">
    <property type="nucleotide sequence ID" value="NZ_FOEV01000001.1"/>
</dbReference>
<evidence type="ECO:0000256" key="1">
    <source>
        <dbReference type="ARBA" id="ARBA00007118"/>
    </source>
</evidence>
<name>A0A9X8M8R6_9PSED</name>
<dbReference type="InterPro" id="IPR000415">
    <property type="entry name" value="Nitroreductase-like"/>
</dbReference>
<dbReference type="Gene3D" id="3.40.109.10">
    <property type="entry name" value="NADH Oxidase"/>
    <property type="match status" value="1"/>
</dbReference>
<dbReference type="Pfam" id="PF00881">
    <property type="entry name" value="Nitroreductase"/>
    <property type="match status" value="1"/>
</dbReference>
<protein>
    <submittedName>
        <fullName evidence="4">Nitroreductase</fullName>
    </submittedName>
</protein>
<feature type="domain" description="Nitroreductase" evidence="3">
    <location>
        <begin position="7"/>
        <end position="177"/>
    </location>
</feature>
<dbReference type="SUPFAM" id="SSF55469">
    <property type="entry name" value="FMN-dependent nitroreductase-like"/>
    <property type="match status" value="1"/>
</dbReference>
<comment type="similarity">
    <text evidence="1">Belongs to the nitroreductase family.</text>
</comment>
<dbReference type="InterPro" id="IPR029479">
    <property type="entry name" value="Nitroreductase"/>
</dbReference>
<evidence type="ECO:0000313" key="5">
    <source>
        <dbReference type="Proteomes" id="UP000183210"/>
    </source>
</evidence>
<dbReference type="EMBL" id="FOEV01000001">
    <property type="protein sequence ID" value="SEP60325.1"/>
    <property type="molecule type" value="Genomic_DNA"/>
</dbReference>
<comment type="caution">
    <text evidence="4">The sequence shown here is derived from an EMBL/GenBank/DDBJ whole genome shotgun (WGS) entry which is preliminary data.</text>
</comment>
<dbReference type="PANTHER" id="PTHR43673:SF12">
    <property type="entry name" value="PROTEIN DRGA"/>
    <property type="match status" value="1"/>
</dbReference>
<evidence type="ECO:0000259" key="3">
    <source>
        <dbReference type="Pfam" id="PF00881"/>
    </source>
</evidence>